<dbReference type="Proteomes" id="UP000828390">
    <property type="component" value="Unassembled WGS sequence"/>
</dbReference>
<dbReference type="PROSITE" id="PS51257">
    <property type="entry name" value="PROKAR_LIPOPROTEIN"/>
    <property type="match status" value="1"/>
</dbReference>
<proteinExistence type="predicted"/>
<gene>
    <name evidence="1" type="ORF">DPMN_125280</name>
</gene>
<dbReference type="AlphaFoldDB" id="A0A9D4JTD1"/>
<accession>A0A9D4JTD1</accession>
<comment type="caution">
    <text evidence="1">The sequence shown here is derived from an EMBL/GenBank/DDBJ whole genome shotgun (WGS) entry which is preliminary data.</text>
</comment>
<name>A0A9D4JTD1_DREPO</name>
<evidence type="ECO:0000313" key="2">
    <source>
        <dbReference type="Proteomes" id="UP000828390"/>
    </source>
</evidence>
<reference evidence="1" key="1">
    <citation type="journal article" date="2019" name="bioRxiv">
        <title>The Genome of the Zebra Mussel, Dreissena polymorpha: A Resource for Invasive Species Research.</title>
        <authorList>
            <person name="McCartney M.A."/>
            <person name="Auch B."/>
            <person name="Kono T."/>
            <person name="Mallez S."/>
            <person name="Zhang Y."/>
            <person name="Obille A."/>
            <person name="Becker A."/>
            <person name="Abrahante J.E."/>
            <person name="Garbe J."/>
            <person name="Badalamenti J.P."/>
            <person name="Herman A."/>
            <person name="Mangelson H."/>
            <person name="Liachko I."/>
            <person name="Sullivan S."/>
            <person name="Sone E.D."/>
            <person name="Koren S."/>
            <person name="Silverstein K.A.T."/>
            <person name="Beckman K.B."/>
            <person name="Gohl D.M."/>
        </authorList>
    </citation>
    <scope>NUCLEOTIDE SEQUENCE</scope>
    <source>
        <strain evidence="1">Duluth1</strain>
        <tissue evidence="1">Whole animal</tissue>
    </source>
</reference>
<reference evidence="1" key="2">
    <citation type="submission" date="2020-11" db="EMBL/GenBank/DDBJ databases">
        <authorList>
            <person name="McCartney M.A."/>
            <person name="Auch B."/>
            <person name="Kono T."/>
            <person name="Mallez S."/>
            <person name="Becker A."/>
            <person name="Gohl D.M."/>
            <person name="Silverstein K.A.T."/>
            <person name="Koren S."/>
            <person name="Bechman K.B."/>
            <person name="Herman A."/>
            <person name="Abrahante J.E."/>
            <person name="Garbe J."/>
        </authorList>
    </citation>
    <scope>NUCLEOTIDE SEQUENCE</scope>
    <source>
        <strain evidence="1">Duluth1</strain>
        <tissue evidence="1">Whole animal</tissue>
    </source>
</reference>
<keyword evidence="2" id="KW-1185">Reference proteome</keyword>
<organism evidence="1 2">
    <name type="scientific">Dreissena polymorpha</name>
    <name type="common">Zebra mussel</name>
    <name type="synonym">Mytilus polymorpha</name>
    <dbReference type="NCBI Taxonomy" id="45954"/>
    <lineage>
        <taxon>Eukaryota</taxon>
        <taxon>Metazoa</taxon>
        <taxon>Spiralia</taxon>
        <taxon>Lophotrochozoa</taxon>
        <taxon>Mollusca</taxon>
        <taxon>Bivalvia</taxon>
        <taxon>Autobranchia</taxon>
        <taxon>Heteroconchia</taxon>
        <taxon>Euheterodonta</taxon>
        <taxon>Imparidentia</taxon>
        <taxon>Neoheterodontei</taxon>
        <taxon>Myida</taxon>
        <taxon>Dreissenoidea</taxon>
        <taxon>Dreissenidae</taxon>
        <taxon>Dreissena</taxon>
    </lineage>
</organism>
<sequence>MREDPGSPRIDEVRRIATISSLMLSCVVGLEEPDYAAETPLFRFGDHQPHRHALGNWV</sequence>
<protein>
    <submittedName>
        <fullName evidence="1">Uncharacterized protein</fullName>
    </submittedName>
</protein>
<dbReference type="EMBL" id="JAIWYP010000005">
    <property type="protein sequence ID" value="KAH3823476.1"/>
    <property type="molecule type" value="Genomic_DNA"/>
</dbReference>
<evidence type="ECO:0000313" key="1">
    <source>
        <dbReference type="EMBL" id="KAH3823476.1"/>
    </source>
</evidence>